<comment type="subcellular location">
    <subcellularLocation>
        <location evidence="1">Cytoplasm</location>
    </subcellularLocation>
</comment>
<dbReference type="PANTHER" id="PTHR46212:SF3">
    <property type="entry name" value="GH27120P"/>
    <property type="match status" value="1"/>
</dbReference>
<dbReference type="InterPro" id="IPR051426">
    <property type="entry name" value="Peflin/Sorcin_CaBP"/>
</dbReference>
<dbReference type="GO" id="GO:0048306">
    <property type="term" value="F:calcium-dependent protein binding"/>
    <property type="evidence" value="ECO:0007669"/>
    <property type="project" value="UniProtKB-ARBA"/>
</dbReference>
<evidence type="ECO:0000259" key="6">
    <source>
        <dbReference type="PROSITE" id="PS50222"/>
    </source>
</evidence>
<dbReference type="STRING" id="79923.A0A3R7FK18"/>
<dbReference type="SUPFAM" id="SSF47473">
    <property type="entry name" value="EF-hand"/>
    <property type="match status" value="1"/>
</dbReference>
<evidence type="ECO:0000313" key="8">
    <source>
        <dbReference type="Proteomes" id="UP000286415"/>
    </source>
</evidence>
<gene>
    <name evidence="7" type="ORF">CSKR_100232</name>
</gene>
<comment type="caution">
    <text evidence="7">The sequence shown here is derived from an EMBL/GenBank/DDBJ whole genome shotgun (WGS) entry which is preliminary data.</text>
</comment>
<dbReference type="Pfam" id="PF13833">
    <property type="entry name" value="EF-hand_8"/>
    <property type="match status" value="1"/>
</dbReference>
<accession>A0A3R7FK18</accession>
<dbReference type="GO" id="GO:0005509">
    <property type="term" value="F:calcium ion binding"/>
    <property type="evidence" value="ECO:0007669"/>
    <property type="project" value="InterPro"/>
</dbReference>
<name>A0A3R7FK18_CLOSI</name>
<dbReference type="PROSITE" id="PS50222">
    <property type="entry name" value="EF_HAND_2"/>
    <property type="match status" value="1"/>
</dbReference>
<sequence>MCGNAVSACRGTRMHPSMHAQFVFLYYSLGRVLKSYGGQLLPVLTKKGGPINERVPPYSIQREIKEWEIDKISLWLEREFTDWKVRTRPLHHDFCLGLGNLAVSQLSCFLRPNKPNRLVVAPVPYPAAMLSEGSTKAEILPGCPSLERSSQDAEVGFQPRAFRSLRCLERESTDRKVRGSNPTSVSRLPLSRLGQPGSIPALVLPSGGIAARHRKGVLQLHLTLNWYPDVLISVVMDVLLLIVFLEDTRLFRTQVDRNRSGQIEGPELQMALQNGVGTQFNMKTIDLMICMFDRDGNGNMNMQEFAQLFNYVQQWMACFKQYDRDGSGTISCQELHHALSSFGFRLSPQFVSLMIRKFDRTRRGQIAFDDFMLACVCLQNLTSAFMVHDYNRNGYAQFSYEDFLTAALRVLV</sequence>
<dbReference type="InterPro" id="IPR018247">
    <property type="entry name" value="EF_Hand_1_Ca_BS"/>
</dbReference>
<dbReference type="CDD" id="cd16180">
    <property type="entry name" value="EFh_PEF_Group_I"/>
    <property type="match status" value="1"/>
</dbReference>
<dbReference type="OrthoDB" id="186625at2759"/>
<dbReference type="GO" id="GO:0005737">
    <property type="term" value="C:cytoplasm"/>
    <property type="evidence" value="ECO:0007669"/>
    <property type="project" value="UniProtKB-SubCell"/>
</dbReference>
<dbReference type="SMART" id="SM00054">
    <property type="entry name" value="EFh"/>
    <property type="match status" value="4"/>
</dbReference>
<dbReference type="Pfam" id="PF13499">
    <property type="entry name" value="EF-hand_7"/>
    <property type="match status" value="1"/>
</dbReference>
<organism evidence="7 8">
    <name type="scientific">Clonorchis sinensis</name>
    <name type="common">Chinese liver fluke</name>
    <dbReference type="NCBI Taxonomy" id="79923"/>
    <lineage>
        <taxon>Eukaryota</taxon>
        <taxon>Metazoa</taxon>
        <taxon>Spiralia</taxon>
        <taxon>Lophotrochozoa</taxon>
        <taxon>Platyhelminthes</taxon>
        <taxon>Trematoda</taxon>
        <taxon>Digenea</taxon>
        <taxon>Opisthorchiida</taxon>
        <taxon>Opisthorchiata</taxon>
        <taxon>Opisthorchiidae</taxon>
        <taxon>Clonorchis</taxon>
    </lineage>
</organism>
<evidence type="ECO:0000313" key="7">
    <source>
        <dbReference type="EMBL" id="KAG5449113.1"/>
    </source>
</evidence>
<evidence type="ECO:0000256" key="5">
    <source>
        <dbReference type="ARBA" id="ARBA00022837"/>
    </source>
</evidence>
<evidence type="ECO:0000256" key="3">
    <source>
        <dbReference type="ARBA" id="ARBA00022723"/>
    </source>
</evidence>
<keyword evidence="4" id="KW-0677">Repeat</keyword>
<dbReference type="InParanoid" id="A0A3R7FK18"/>
<evidence type="ECO:0000256" key="1">
    <source>
        <dbReference type="ARBA" id="ARBA00004496"/>
    </source>
</evidence>
<proteinExistence type="predicted"/>
<dbReference type="Proteomes" id="UP000286415">
    <property type="component" value="Unassembled WGS sequence"/>
</dbReference>
<keyword evidence="8" id="KW-1185">Reference proteome</keyword>
<protein>
    <submittedName>
        <fullName evidence="7">Sorcin</fullName>
    </submittedName>
</protein>
<reference evidence="7 8" key="1">
    <citation type="journal article" date="2018" name="Biotechnol. Adv.">
        <title>Improved genomic resources and new bioinformatic workflow for the carcinogenic parasite Clonorchis sinensis: Biotechnological implications.</title>
        <authorList>
            <person name="Wang D."/>
            <person name="Korhonen P.K."/>
            <person name="Gasser R.B."/>
            <person name="Young N.D."/>
        </authorList>
    </citation>
    <scope>NUCLEOTIDE SEQUENCE [LARGE SCALE GENOMIC DNA]</scope>
    <source>
        <strain evidence="7">Cs-k2</strain>
    </source>
</reference>
<dbReference type="AlphaFoldDB" id="A0A3R7FK18"/>
<dbReference type="FunCoup" id="A0A3R7FK18">
    <property type="interactions" value="1021"/>
</dbReference>
<dbReference type="Gene3D" id="1.10.238.10">
    <property type="entry name" value="EF-hand"/>
    <property type="match status" value="1"/>
</dbReference>
<reference evidence="7 8" key="2">
    <citation type="journal article" date="2021" name="Genomics">
        <title>High-quality reference genome for Clonorchis sinensis.</title>
        <authorList>
            <person name="Young N.D."/>
            <person name="Stroehlein A.J."/>
            <person name="Kinkar L."/>
            <person name="Wang T."/>
            <person name="Sohn W.M."/>
            <person name="Chang B.C.H."/>
            <person name="Kaur P."/>
            <person name="Weisz D."/>
            <person name="Dudchenko O."/>
            <person name="Aiden E.L."/>
            <person name="Korhonen P.K."/>
            <person name="Gasser R.B."/>
        </authorList>
    </citation>
    <scope>NUCLEOTIDE SEQUENCE [LARGE SCALE GENOMIC DNA]</scope>
    <source>
        <strain evidence="7">Cs-k2</strain>
    </source>
</reference>
<keyword evidence="2" id="KW-0963">Cytoplasm</keyword>
<dbReference type="PANTHER" id="PTHR46212">
    <property type="entry name" value="PEFLIN"/>
    <property type="match status" value="1"/>
</dbReference>
<dbReference type="InterPro" id="IPR002048">
    <property type="entry name" value="EF_hand_dom"/>
</dbReference>
<dbReference type="PROSITE" id="PS00018">
    <property type="entry name" value="EF_HAND_1"/>
    <property type="match status" value="2"/>
</dbReference>
<keyword evidence="5" id="KW-0106">Calcium</keyword>
<feature type="domain" description="EF-hand" evidence="6">
    <location>
        <begin position="310"/>
        <end position="345"/>
    </location>
</feature>
<dbReference type="EMBL" id="NIRI02000042">
    <property type="protein sequence ID" value="KAG5449113.1"/>
    <property type="molecule type" value="Genomic_DNA"/>
</dbReference>
<evidence type="ECO:0000256" key="2">
    <source>
        <dbReference type="ARBA" id="ARBA00022490"/>
    </source>
</evidence>
<dbReference type="InterPro" id="IPR011992">
    <property type="entry name" value="EF-hand-dom_pair"/>
</dbReference>
<keyword evidence="3" id="KW-0479">Metal-binding</keyword>
<evidence type="ECO:0000256" key="4">
    <source>
        <dbReference type="ARBA" id="ARBA00022737"/>
    </source>
</evidence>